<reference evidence="9" key="1">
    <citation type="journal article" date="2012" name="Proc. Natl. Acad. Sci. U.S.A.">
        <title>Genome sequence of the button mushroom Agaricus bisporus reveals mechanisms governing adaptation to a humic-rich ecological niche.</title>
        <authorList>
            <person name="Morin E."/>
            <person name="Kohler A."/>
            <person name="Baker A.R."/>
            <person name="Foulongne-Oriol M."/>
            <person name="Lombard V."/>
            <person name="Nagy L.G."/>
            <person name="Ohm R.A."/>
            <person name="Patyshakuliyeva A."/>
            <person name="Brun A."/>
            <person name="Aerts A.L."/>
            <person name="Bailey A.M."/>
            <person name="Billette C."/>
            <person name="Coutinho P.M."/>
            <person name="Deakin G."/>
            <person name="Doddapaneni H."/>
            <person name="Floudas D."/>
            <person name="Grimwood J."/>
            <person name="Hilden K."/>
            <person name="Kuees U."/>
            <person name="LaButti K.M."/>
            <person name="Lapidus A."/>
            <person name="Lindquist E.A."/>
            <person name="Lucas S.M."/>
            <person name="Murat C."/>
            <person name="Riley R.W."/>
            <person name="Salamov A.A."/>
            <person name="Schmutz J."/>
            <person name="Subramanian V."/>
            <person name="Woesten H.A.B."/>
            <person name="Xu J."/>
            <person name="Eastwood D.C."/>
            <person name="Foster G.D."/>
            <person name="Sonnenberg A.S."/>
            <person name="Cullen D."/>
            <person name="de Vries R.P."/>
            <person name="Lundell T."/>
            <person name="Hibbett D.S."/>
            <person name="Henrissat B."/>
            <person name="Burton K.S."/>
            <person name="Kerrigan R.W."/>
            <person name="Challen M.P."/>
            <person name="Grigoriev I.V."/>
            <person name="Martin F."/>
        </authorList>
    </citation>
    <scope>NUCLEOTIDE SEQUENCE [LARGE SCALE GENOMIC DNA]</scope>
    <source>
        <strain evidence="9">JB137-S8 / ATCC MYA-4627 / FGSC 10392</strain>
    </source>
</reference>
<feature type="compositionally biased region" description="Low complexity" evidence="6">
    <location>
        <begin position="244"/>
        <end position="262"/>
    </location>
</feature>
<feature type="region of interest" description="Disordered" evidence="6">
    <location>
        <begin position="243"/>
        <end position="263"/>
    </location>
</feature>
<feature type="domain" description="BHLH" evidence="7">
    <location>
        <begin position="190"/>
        <end position="300"/>
    </location>
</feature>
<accession>K5X050</accession>
<dbReference type="InterPro" id="IPR036638">
    <property type="entry name" value="HLH_DNA-bd_sf"/>
</dbReference>
<dbReference type="PANTHER" id="PTHR11530">
    <property type="entry name" value="D-AMINO ACID OXIDASE"/>
    <property type="match status" value="1"/>
</dbReference>
<keyword evidence="9" id="KW-1185">Reference proteome</keyword>
<dbReference type="CDD" id="cd11395">
    <property type="entry name" value="bHLHzip_SREBP_like"/>
    <property type="match status" value="1"/>
</dbReference>
<evidence type="ECO:0000256" key="5">
    <source>
        <dbReference type="ARBA" id="ARBA00023002"/>
    </source>
</evidence>
<evidence type="ECO:0000256" key="4">
    <source>
        <dbReference type="ARBA" id="ARBA00022827"/>
    </source>
</evidence>
<evidence type="ECO:0000256" key="2">
    <source>
        <dbReference type="ARBA" id="ARBA00006730"/>
    </source>
</evidence>
<dbReference type="GO" id="GO:0071949">
    <property type="term" value="F:FAD binding"/>
    <property type="evidence" value="ECO:0007669"/>
    <property type="project" value="InterPro"/>
</dbReference>
<organism evidence="8 9">
    <name type="scientific">Agaricus bisporus var. burnettii (strain JB137-S8 / ATCC MYA-4627 / FGSC 10392)</name>
    <name type="common">White button mushroom</name>
    <dbReference type="NCBI Taxonomy" id="597362"/>
    <lineage>
        <taxon>Eukaryota</taxon>
        <taxon>Fungi</taxon>
        <taxon>Dikarya</taxon>
        <taxon>Basidiomycota</taxon>
        <taxon>Agaricomycotina</taxon>
        <taxon>Agaricomycetes</taxon>
        <taxon>Agaricomycetidae</taxon>
        <taxon>Agaricales</taxon>
        <taxon>Agaricineae</taxon>
        <taxon>Agaricaceae</taxon>
        <taxon>Agaricus</taxon>
    </lineage>
</organism>
<dbReference type="GO" id="GO:0003884">
    <property type="term" value="F:D-amino-acid oxidase activity"/>
    <property type="evidence" value="ECO:0007669"/>
    <property type="project" value="InterPro"/>
</dbReference>
<evidence type="ECO:0000256" key="6">
    <source>
        <dbReference type="SAM" id="MobiDB-lite"/>
    </source>
</evidence>
<feature type="region of interest" description="Disordered" evidence="6">
    <location>
        <begin position="140"/>
        <end position="169"/>
    </location>
</feature>
<dbReference type="GeneID" id="18827412"/>
<dbReference type="EMBL" id="JH971402">
    <property type="protein sequence ID" value="EKM76488.1"/>
    <property type="molecule type" value="Genomic_DNA"/>
</dbReference>
<keyword evidence="3" id="KW-0285">Flavoprotein</keyword>
<dbReference type="KEGG" id="abp:AGABI1DRAFT131314"/>
<dbReference type="Proteomes" id="UP000008493">
    <property type="component" value="Unassembled WGS sequence"/>
</dbReference>
<feature type="compositionally biased region" description="Low complexity" evidence="6">
    <location>
        <begin position="753"/>
        <end position="771"/>
    </location>
</feature>
<feature type="region of interest" description="Disordered" evidence="6">
    <location>
        <begin position="82"/>
        <end position="117"/>
    </location>
</feature>
<keyword evidence="5" id="KW-0560">Oxidoreductase</keyword>
<dbReference type="SMART" id="SM00353">
    <property type="entry name" value="HLH"/>
    <property type="match status" value="1"/>
</dbReference>
<sequence>MEEIVTPLEASDPLRLLIHNTTMEEPADWSSLSALWPDDCIEPSALCLPAFDTDSFDLSADMLAAQFLNDSAMLIEPVDTKPRRLSVTSSSSDSTGGPTFSPLPESPGYTSDSSQESGAVFDPAMELAQRVRELAGVMFAVPTSGPPQSSEPLPAPTPPPPAPPSSDISTMATAHPIIPTSIVNLTTTTRPKTSHTTIERRYRTNLNARIQSLRMAVPALRVLEDKDSGKKIKKNLKGDVIIKSSSSPTPITTGSSPSPSNPYGEVDVIDERGYVDGVKVARKCSKANVLGKAVEYIRVLKRREMRLKNEQEGLKSLICGLVGGQALLREWEKEWRLRFGGEEKDEVGGDFNIPGGGELDDDEEEDDMDDDEDGEEGVGKKRKRAKLEVKKSQQPRTTPVIQNVVLGVDGQPEKRKRGRPRKVPLPPSPVTPEQQQQPQPQQYLLAVFALFSFFNSPLTTNNAHHQTHPHQGHVLSSAPLDYTPEIVAQFTPLSTWRDWVQLLHLGITVLLFLSVVVGMVGGRIGRSKKNEEAQKNIEEIILGKQSIPSLTSSIKLYRSTMSSPIMKALFLYTLASNSSGFIKRMIKSWARSIWNTASTTATAKKELVVLSLGIDQIYDGFMSGVKLEIAKMRKYDSDDEEEEGDLVIDVLARRVIEMKSSKVLGKTFVKEVIGCDEKKEEGEKREGESAKELKLLSEASRELGGPVEVLVRNVEKAVVGGVNGLINDEEEEEVVMGWKKIEDNVDDAEDSDSMLSSSTISSATATSSTAFSEDEDEDDSYHHSSTTPFTILQALILYRSIFSSSSKSTKLNPPQISVEPPTPTTPKAVLRRLNTLSSVQQQQQQVQRQVQEVEEEERRRRRMYALRRLLGSRVFEKCVQEDDDDSQEREKEGREGVEGEREDMMMMMMEDARDKVVDMLVDAERGVIGLTTAIEIQERGKGKYRVTIVSDVFPGDPNTGVNYTSQWAGANHLFDPRDRKNYPNDELFDYQKDTFKTFWEFSEEGKETEHLFQRIPQTTYHYDNHLTENSPGPDTSEAFPSYKVIPSSELPDGAVSGYTFETVTIDVPEYLKWLQARFIALGGKIVRRHVQHLVEIIEGRQGTTDNPVGKAHAVIVCTGLSTRSLGGVEDLTVRPLRGQVILLRAPWVKFGLTARGLGVDENGQEIIIYVIPRRNGEVVVGGTRILDDWYPYPRKETTLKILSRAIKIRPQLAPEEVRSVREPSVKDLLPFVIREQCGFRPQRDNGIRLEKEWWNVQGKLLNQNQNHRSQGDTLIVYNYGHSGSGYQSSWGTARRAADLLEEGLIY</sequence>
<dbReference type="OrthoDB" id="2015447at2759"/>
<keyword evidence="4" id="KW-0274">FAD</keyword>
<dbReference type="InterPro" id="IPR006076">
    <property type="entry name" value="FAD-dep_OxRdtase"/>
</dbReference>
<dbReference type="RefSeq" id="XP_007332927.1">
    <property type="nucleotide sequence ID" value="XM_007332865.1"/>
</dbReference>
<dbReference type="GO" id="GO:0005737">
    <property type="term" value="C:cytoplasm"/>
    <property type="evidence" value="ECO:0007669"/>
    <property type="project" value="TreeGrafter"/>
</dbReference>
<gene>
    <name evidence="8" type="ORF">AGABI1DRAFT_131314</name>
</gene>
<dbReference type="SUPFAM" id="SSF51971">
    <property type="entry name" value="Nucleotide-binding domain"/>
    <property type="match status" value="1"/>
</dbReference>
<dbReference type="SUPFAM" id="SSF54373">
    <property type="entry name" value="FAD-linked reductases, C-terminal domain"/>
    <property type="match status" value="1"/>
</dbReference>
<dbReference type="HOGENOM" id="CLU_261074_0_0_1"/>
<name>K5X050_AGABU</name>
<feature type="compositionally biased region" description="Polar residues" evidence="6">
    <location>
        <begin position="108"/>
        <end position="117"/>
    </location>
</feature>
<dbReference type="GO" id="GO:0046983">
    <property type="term" value="F:protein dimerization activity"/>
    <property type="evidence" value="ECO:0007669"/>
    <property type="project" value="InterPro"/>
</dbReference>
<dbReference type="Gene3D" id="3.30.9.10">
    <property type="entry name" value="D-Amino Acid Oxidase, subunit A, domain 2"/>
    <property type="match status" value="1"/>
</dbReference>
<dbReference type="GO" id="GO:0019478">
    <property type="term" value="P:D-amino acid catabolic process"/>
    <property type="evidence" value="ECO:0007669"/>
    <property type="project" value="TreeGrafter"/>
</dbReference>
<dbReference type="eggNOG" id="KOG3923">
    <property type="taxonomic scope" value="Eukaryota"/>
</dbReference>
<feature type="compositionally biased region" description="Basic and acidic residues" evidence="6">
    <location>
        <begin position="888"/>
        <end position="898"/>
    </location>
</feature>
<dbReference type="InterPro" id="IPR023209">
    <property type="entry name" value="DAO"/>
</dbReference>
<dbReference type="InterPro" id="IPR011598">
    <property type="entry name" value="bHLH_dom"/>
</dbReference>
<comment type="cofactor">
    <cofactor evidence="1">
        <name>FAD</name>
        <dbReference type="ChEBI" id="CHEBI:57692"/>
    </cofactor>
</comment>
<feature type="compositionally biased region" description="Pro residues" evidence="6">
    <location>
        <begin position="153"/>
        <end position="164"/>
    </location>
</feature>
<evidence type="ECO:0000256" key="1">
    <source>
        <dbReference type="ARBA" id="ARBA00001974"/>
    </source>
</evidence>
<feature type="compositionally biased region" description="Low complexity" evidence="6">
    <location>
        <begin position="86"/>
        <end position="102"/>
    </location>
</feature>
<dbReference type="PROSITE" id="PS50888">
    <property type="entry name" value="BHLH"/>
    <property type="match status" value="1"/>
</dbReference>
<dbReference type="Gene3D" id="3.40.50.720">
    <property type="entry name" value="NAD(P)-binding Rossmann-like Domain"/>
    <property type="match status" value="1"/>
</dbReference>
<dbReference type="Gene3D" id="4.10.280.10">
    <property type="entry name" value="Helix-loop-helix DNA-binding domain"/>
    <property type="match status" value="1"/>
</dbReference>
<dbReference type="InParanoid" id="K5X050"/>
<feature type="region of interest" description="Disordered" evidence="6">
    <location>
        <begin position="746"/>
        <end position="784"/>
    </location>
</feature>
<protein>
    <recommendedName>
        <fullName evidence="7">BHLH domain-containing protein</fullName>
    </recommendedName>
</protein>
<evidence type="ECO:0000313" key="9">
    <source>
        <dbReference type="Proteomes" id="UP000008493"/>
    </source>
</evidence>
<dbReference type="Pfam" id="PF01266">
    <property type="entry name" value="DAO"/>
    <property type="match status" value="1"/>
</dbReference>
<evidence type="ECO:0000256" key="3">
    <source>
        <dbReference type="ARBA" id="ARBA00022630"/>
    </source>
</evidence>
<evidence type="ECO:0000313" key="8">
    <source>
        <dbReference type="EMBL" id="EKM76488.1"/>
    </source>
</evidence>
<dbReference type="STRING" id="597362.K5X050"/>
<comment type="similarity">
    <text evidence="2">Belongs to the DAMOX/DASOX family.</text>
</comment>
<feature type="compositionally biased region" description="Acidic residues" evidence="6">
    <location>
        <begin position="358"/>
        <end position="376"/>
    </location>
</feature>
<dbReference type="PANTHER" id="PTHR11530:SF11">
    <property type="entry name" value="D-ASPARTATE OXIDASE"/>
    <property type="match status" value="1"/>
</dbReference>
<feature type="compositionally biased region" description="Polar residues" evidence="6">
    <location>
        <begin position="392"/>
        <end position="401"/>
    </location>
</feature>
<dbReference type="SUPFAM" id="SSF47459">
    <property type="entry name" value="HLH, helix-loop-helix DNA-binding domain"/>
    <property type="match status" value="1"/>
</dbReference>
<proteinExistence type="inferred from homology"/>
<evidence type="ECO:0000259" key="7">
    <source>
        <dbReference type="PROSITE" id="PS50888"/>
    </source>
</evidence>
<feature type="region of interest" description="Disordered" evidence="6">
    <location>
        <begin position="879"/>
        <end position="898"/>
    </location>
</feature>
<feature type="region of interest" description="Disordered" evidence="6">
    <location>
        <begin position="344"/>
        <end position="439"/>
    </location>
</feature>